<dbReference type="EMBL" id="AE005673">
    <property type="protein sequence ID" value="AAK23765.1"/>
    <property type="molecule type" value="Genomic_DNA"/>
</dbReference>
<feature type="region of interest" description="Disordered" evidence="1">
    <location>
        <begin position="14"/>
        <end position="492"/>
    </location>
</feature>
<feature type="compositionally biased region" description="Basic and acidic residues" evidence="1">
    <location>
        <begin position="351"/>
        <end position="368"/>
    </location>
</feature>
<feature type="compositionally biased region" description="Basic and acidic residues" evidence="1">
    <location>
        <begin position="109"/>
        <end position="129"/>
    </location>
</feature>
<feature type="compositionally biased region" description="Basic and acidic residues" evidence="1">
    <location>
        <begin position="278"/>
        <end position="304"/>
    </location>
</feature>
<dbReference type="STRING" id="190650.CC_1789"/>
<accession>Q9A7D4</accession>
<gene>
    <name evidence="2" type="ordered locus">CC_1789</name>
</gene>
<organism evidence="2 3">
    <name type="scientific">Caulobacter vibrioides (strain ATCC 19089 / CIP 103742 / CB 15)</name>
    <name type="common">Caulobacter crescentus</name>
    <dbReference type="NCBI Taxonomy" id="190650"/>
    <lineage>
        <taxon>Bacteria</taxon>
        <taxon>Pseudomonadati</taxon>
        <taxon>Pseudomonadota</taxon>
        <taxon>Alphaproteobacteria</taxon>
        <taxon>Caulobacterales</taxon>
        <taxon>Caulobacteraceae</taxon>
        <taxon>Caulobacter</taxon>
    </lineage>
</organism>
<feature type="compositionally biased region" description="Basic and acidic residues" evidence="1">
    <location>
        <begin position="248"/>
        <end position="270"/>
    </location>
</feature>
<feature type="compositionally biased region" description="Low complexity" evidence="1">
    <location>
        <begin position="330"/>
        <end position="343"/>
    </location>
</feature>
<dbReference type="AlphaFoldDB" id="Q9A7D4"/>
<dbReference type="PIR" id="A87471">
    <property type="entry name" value="A87471"/>
</dbReference>
<evidence type="ECO:0000313" key="2">
    <source>
        <dbReference type="EMBL" id="AAK23765.1"/>
    </source>
</evidence>
<dbReference type="EnsemblBacteria" id="AAK23765">
    <property type="protein sequence ID" value="AAK23765"/>
    <property type="gene ID" value="CC_1789"/>
</dbReference>
<evidence type="ECO:0000256" key="1">
    <source>
        <dbReference type="SAM" id="MobiDB-lite"/>
    </source>
</evidence>
<proteinExistence type="predicted"/>
<keyword evidence="3" id="KW-1185">Reference proteome</keyword>
<dbReference type="HOGENOM" id="CLU_554007_0_0_5"/>
<protein>
    <submittedName>
        <fullName evidence="2">Uncharacterized protein</fullName>
    </submittedName>
</protein>
<dbReference type="BioCyc" id="CAULO:CC1789-MONOMER"/>
<feature type="compositionally biased region" description="Basic residues" evidence="1">
    <location>
        <begin position="481"/>
        <end position="492"/>
    </location>
</feature>
<feature type="compositionally biased region" description="Basic and acidic residues" evidence="1">
    <location>
        <begin position="414"/>
        <end position="433"/>
    </location>
</feature>
<evidence type="ECO:0000313" key="3">
    <source>
        <dbReference type="Proteomes" id="UP000001816"/>
    </source>
</evidence>
<feature type="compositionally biased region" description="Basic and acidic residues" evidence="1">
    <location>
        <begin position="380"/>
        <end position="390"/>
    </location>
</feature>
<feature type="compositionally biased region" description="Gly residues" evidence="1">
    <location>
        <begin position="208"/>
        <end position="227"/>
    </location>
</feature>
<feature type="compositionally biased region" description="Basic and acidic residues" evidence="1">
    <location>
        <begin position="311"/>
        <end position="329"/>
    </location>
</feature>
<sequence length="492" mass="52155">MFVHLLSLDEQLGPAAAPRQMQPSASLQKHDAQPISSGGCHRPHGTSWRVFRSAGRELSPGCAPRKTASQDGIGKGADDRRQAHQTQQRPVAFGAGLTIGGAGEEFPDRDDGRGVGELRSEREGADRRGGAQRPGGRGDHRPVDQVETARAGAVDEAAQRHALGGDAPQGEEDQHARQRRRRGQDGERPGTKSRRQPAPDTLRDHAAQGGGGQQDGGRGGGGQGERGVVGLKLVEQRGGRRSHHAHGHGQDDGSAAEHLEDGDGAGRRQLGDVAAGREGQEDRAERGGQRQGRAGRDRGPDRARLAQPRDQQPRQRRDQQGRDAAEHDPQAGQARAGAVGRRGQAQHRVLRHVDQRIGRAKGQARDAGEGQSLVSGDNGGQREHHERDGASDGADELQASGGGGGTDMAAQNLGDHEVGNGAEDQRRGQREARGAGVETTEFGEKEDEEQVAGVPEQALAQVRPGIGGGQGPRIAGVLRHREFRRPHSSLDL</sequence>
<dbReference type="KEGG" id="ccr:CC_1789"/>
<dbReference type="Proteomes" id="UP000001816">
    <property type="component" value="Chromosome"/>
</dbReference>
<name>Q9A7D4_CAUVC</name>
<reference evidence="2 3" key="1">
    <citation type="journal article" date="2001" name="Proc. Natl. Acad. Sci. U.S.A.">
        <title>Complete genome sequence of Caulobacter crescentus.</title>
        <authorList>
            <person name="Nierman W.C."/>
            <person name="Feldblyum T.V."/>
            <person name="Laub M.T."/>
            <person name="Paulsen I.T."/>
            <person name="Nelson K.E."/>
            <person name="Eisen J.A."/>
            <person name="Heidelberg J.F."/>
            <person name="Alley M.R."/>
            <person name="Ohta N."/>
            <person name="Maddock J.R."/>
            <person name="Potocka I."/>
            <person name="Nelson W.C."/>
            <person name="Newton A."/>
            <person name="Stephens C."/>
            <person name="Phadke N.D."/>
            <person name="Ely B."/>
            <person name="DeBoy R.T."/>
            <person name="Dodson R.J."/>
            <person name="Durkin A.S."/>
            <person name="Gwinn M.L."/>
            <person name="Haft D.H."/>
            <person name="Kolonay J.F."/>
            <person name="Smit J."/>
            <person name="Craven M.B."/>
            <person name="Khouri H."/>
            <person name="Shetty J."/>
            <person name="Berry K."/>
            <person name="Utterback T."/>
            <person name="Tran K."/>
            <person name="Wolf A."/>
            <person name="Vamathevan J."/>
            <person name="Ermolaeva M."/>
            <person name="White O."/>
            <person name="Salzberg S.L."/>
            <person name="Venter J.C."/>
            <person name="Shapiro L."/>
            <person name="Fraser C.M."/>
        </authorList>
    </citation>
    <scope>NUCLEOTIDE SEQUENCE [LARGE SCALE GENOMIC DNA]</scope>
    <source>
        <strain evidence="3">ATCC 19089 / CB15</strain>
    </source>
</reference>